<dbReference type="EMBL" id="BAAADV010000007">
    <property type="protein sequence ID" value="GAA0679077.1"/>
    <property type="molecule type" value="Genomic_DNA"/>
</dbReference>
<organism evidence="1 2">
    <name type="scientific">Natronoarchaeum mannanilyticum</name>
    <dbReference type="NCBI Taxonomy" id="926360"/>
    <lineage>
        <taxon>Archaea</taxon>
        <taxon>Methanobacteriati</taxon>
        <taxon>Methanobacteriota</taxon>
        <taxon>Stenosarchaea group</taxon>
        <taxon>Halobacteria</taxon>
        <taxon>Halobacteriales</taxon>
        <taxon>Natronoarchaeaceae</taxon>
    </lineage>
</organism>
<accession>A0AAV3TC65</accession>
<evidence type="ECO:0008006" key="3">
    <source>
        <dbReference type="Google" id="ProtNLM"/>
    </source>
</evidence>
<dbReference type="RefSeq" id="WP_343774814.1">
    <property type="nucleotide sequence ID" value="NZ_BAAADV010000007.1"/>
</dbReference>
<dbReference type="Proteomes" id="UP001500420">
    <property type="component" value="Unassembled WGS sequence"/>
</dbReference>
<evidence type="ECO:0000313" key="1">
    <source>
        <dbReference type="EMBL" id="GAA0679077.1"/>
    </source>
</evidence>
<gene>
    <name evidence="1" type="ORF">GCM10009020_29420</name>
</gene>
<proteinExistence type="predicted"/>
<protein>
    <recommendedName>
        <fullName evidence="3">DUF262 domain-containing protein</fullName>
    </recommendedName>
</protein>
<reference evidence="1 2" key="1">
    <citation type="journal article" date="2019" name="Int. J. Syst. Evol. Microbiol.">
        <title>The Global Catalogue of Microorganisms (GCM) 10K type strain sequencing project: providing services to taxonomists for standard genome sequencing and annotation.</title>
        <authorList>
            <consortium name="The Broad Institute Genomics Platform"/>
            <consortium name="The Broad Institute Genome Sequencing Center for Infectious Disease"/>
            <person name="Wu L."/>
            <person name="Ma J."/>
        </authorList>
    </citation>
    <scope>NUCLEOTIDE SEQUENCE [LARGE SCALE GENOMIC DNA]</scope>
    <source>
        <strain evidence="1 2">JCM 16328</strain>
    </source>
</reference>
<keyword evidence="2" id="KW-1185">Reference proteome</keyword>
<comment type="caution">
    <text evidence="1">The sequence shown here is derived from an EMBL/GenBank/DDBJ whole genome shotgun (WGS) entry which is preliminary data.</text>
</comment>
<dbReference type="AlphaFoldDB" id="A0AAV3TC65"/>
<sequence>MISDEFFLSARAEGGTQTNYFRPKAVTEIVFPDVGMIMYPMFWNKYALHLVNEGYNLAAQDHLYLWAERDGERDATEGVLYHSLRSLYETRQGEIPNIAVGEDAASEWLFKPSTVTGRGLYDELVDHLLQAATGAAPSIEEFTDRTMGHMSQRFRSRCIDRGFSFPDCFETHLRRVSVAPDADEYERYDAVVKAFVQALEQAFKQVPDLHRTRLGEVVIGSNINFVRPLLEQAPPAVLARLANKRFAISADEANAFLEAVQAREHGEYLVGSILLIALVSPSRDRESILTELRRLPELYHTQNDVPTEACQQFPEANISKTVVDALEQLCYFWSVNYFLADGEDLARHLITHTDGIITESEITSLYDKHETTDTFEQFIELSTQERYMRELDGLITLLTSMGEDGVAAFLDAFRTRLGAGDSPKQLFITLLEWNGVLVDESDHYRVTAPIQENDSASFYGVDEVINWTQTLVEAVTRE</sequence>
<name>A0AAV3TC65_9EURY</name>
<evidence type="ECO:0000313" key="2">
    <source>
        <dbReference type="Proteomes" id="UP001500420"/>
    </source>
</evidence>